<evidence type="ECO:0000259" key="1">
    <source>
        <dbReference type="SMART" id="SM00954"/>
    </source>
</evidence>
<organism evidence="2 3">
    <name type="scientific">Ornithinimicrobium cerasi</name>
    <dbReference type="NCBI Taxonomy" id="2248773"/>
    <lineage>
        <taxon>Bacteria</taxon>
        <taxon>Bacillati</taxon>
        <taxon>Actinomycetota</taxon>
        <taxon>Actinomycetes</taxon>
        <taxon>Micrococcales</taxon>
        <taxon>Ornithinimicrobiaceae</taxon>
        <taxon>Ornithinimicrobium</taxon>
    </lineage>
</organism>
<sequence length="331" mass="35974">MGHPDVDRAVTAYTALQPTLEQVTQDAVTTLTSLIDDAGINYLTVSGRTKSVASFAAKTQRAVAAAEGAAIDPLRQITDLVGARIITYVREDVRAVADLLHENYTVLEDRDLGEETASAGRWGYASRHLLLSADPVGSDGVLPTYEATRCVSVQLRTVLQHAWAEFEHDIRYKGTIPPEQVPDMDRRFTLAAGLLELADSEFTAIRDRLQAGLSRGAVTYDDADPRISPQELATFLAGRYASAGWSRTEHYEWIAELLLQLGIGSLEELSALLVHVDSAAVTAAMGYKYPPGAVRRLDDDLLASAGQRYVDLPGNARRRDALLGRLGRAQG</sequence>
<dbReference type="InterPro" id="IPR043519">
    <property type="entry name" value="NT_sf"/>
</dbReference>
<dbReference type="CDD" id="cd05399">
    <property type="entry name" value="NT_Rel-Spo_like"/>
    <property type="match status" value="1"/>
</dbReference>
<dbReference type="Gene3D" id="1.10.287.860">
    <property type="entry name" value="Nucleotidyltransferase"/>
    <property type="match status" value="1"/>
</dbReference>
<protein>
    <recommendedName>
        <fullName evidence="1">RelA/SpoT domain-containing protein</fullName>
    </recommendedName>
</protein>
<dbReference type="EMBL" id="OBQK01000018">
    <property type="protein sequence ID" value="SOC57882.1"/>
    <property type="molecule type" value="Genomic_DNA"/>
</dbReference>
<dbReference type="SUPFAM" id="SSF81301">
    <property type="entry name" value="Nucleotidyltransferase"/>
    <property type="match status" value="1"/>
</dbReference>
<feature type="domain" description="RelA/SpoT" evidence="1">
    <location>
        <begin position="47"/>
        <end position="178"/>
    </location>
</feature>
<dbReference type="InterPro" id="IPR007685">
    <property type="entry name" value="RelA_SpoT"/>
</dbReference>
<name>A0A285VV23_9MICO</name>
<dbReference type="AlphaFoldDB" id="A0A285VV23"/>
<dbReference type="PANTHER" id="PTHR41773">
    <property type="entry name" value="GTP PYROPHOSPHATASE-RELATED"/>
    <property type="match status" value="1"/>
</dbReference>
<proteinExistence type="predicted"/>
<dbReference type="Pfam" id="PF04607">
    <property type="entry name" value="RelA_SpoT"/>
    <property type="match status" value="1"/>
</dbReference>
<dbReference type="Gene3D" id="3.30.460.10">
    <property type="entry name" value="Beta Polymerase, domain 2"/>
    <property type="match status" value="1"/>
</dbReference>
<evidence type="ECO:0000313" key="2">
    <source>
        <dbReference type="EMBL" id="SOC57882.1"/>
    </source>
</evidence>
<reference evidence="3" key="1">
    <citation type="submission" date="2017-08" db="EMBL/GenBank/DDBJ databases">
        <authorList>
            <person name="Varghese N."/>
            <person name="Submissions S."/>
        </authorList>
    </citation>
    <scope>NUCLEOTIDE SEQUENCE [LARGE SCALE GENOMIC DNA]</scope>
    <source>
        <strain evidence="3">USBA17B2</strain>
    </source>
</reference>
<gene>
    <name evidence="2" type="ORF">SAMN05421879_11811</name>
</gene>
<dbReference type="RefSeq" id="WP_097189227.1">
    <property type="nucleotide sequence ID" value="NZ_OBQK01000018.1"/>
</dbReference>
<dbReference type="SMART" id="SM00954">
    <property type="entry name" value="RelA_SpoT"/>
    <property type="match status" value="1"/>
</dbReference>
<accession>A0A285VV23</accession>
<dbReference type="Proteomes" id="UP000219688">
    <property type="component" value="Unassembled WGS sequence"/>
</dbReference>
<evidence type="ECO:0000313" key="3">
    <source>
        <dbReference type="Proteomes" id="UP000219688"/>
    </source>
</evidence>
<keyword evidence="3" id="KW-1185">Reference proteome</keyword>
<dbReference type="GO" id="GO:0015969">
    <property type="term" value="P:guanosine tetraphosphate metabolic process"/>
    <property type="evidence" value="ECO:0007669"/>
    <property type="project" value="InterPro"/>
</dbReference>
<dbReference type="PANTHER" id="PTHR41773:SF1">
    <property type="entry name" value="RELA_SPOT DOMAIN-CONTAINING PROTEIN"/>
    <property type="match status" value="1"/>
</dbReference>